<evidence type="ECO:0000256" key="1">
    <source>
        <dbReference type="SAM" id="MobiDB-lite"/>
    </source>
</evidence>
<protein>
    <submittedName>
        <fullName evidence="2">Uncharacterized protein</fullName>
    </submittedName>
</protein>
<evidence type="ECO:0000313" key="2">
    <source>
        <dbReference type="EMBL" id="KKK53000.1"/>
    </source>
</evidence>
<gene>
    <name evidence="2" type="ORF">LCGC14_3099180</name>
</gene>
<organism evidence="2">
    <name type="scientific">marine sediment metagenome</name>
    <dbReference type="NCBI Taxonomy" id="412755"/>
    <lineage>
        <taxon>unclassified sequences</taxon>
        <taxon>metagenomes</taxon>
        <taxon>ecological metagenomes</taxon>
    </lineage>
</organism>
<reference evidence="2" key="1">
    <citation type="journal article" date="2015" name="Nature">
        <title>Complex archaea that bridge the gap between prokaryotes and eukaryotes.</title>
        <authorList>
            <person name="Spang A."/>
            <person name="Saw J.H."/>
            <person name="Jorgensen S.L."/>
            <person name="Zaremba-Niedzwiedzka K."/>
            <person name="Martijn J."/>
            <person name="Lind A.E."/>
            <person name="van Eijk R."/>
            <person name="Schleper C."/>
            <person name="Guy L."/>
            <person name="Ettema T.J."/>
        </authorList>
    </citation>
    <scope>NUCLEOTIDE SEQUENCE</scope>
</reference>
<name>A0A0F8WX40_9ZZZZ</name>
<sequence length="316" mass="34348">MPAQQNPLLDLELQVRDLLSRGTPDTLGAAENLIRSFVTNAPANSGGQLLELQKSLLEKRGEQKKAQRTKSGVSSILQRRRTGDRPLSTPSIDDPLKILQQFGPSQEGVEPQAGQPGGAPLLTNEAMQLPPELAQELQSFTEQDIADLQGLLPQGMVKQLIDARNENVEAQQPQSELGGPKILAGQAEAFGKAGINLGSRNLVSEISTEEFDKLEAFEEQDKIRLERRIASAKIQGKLNQPLNINDLQNVVDPETLQSPTFGLTGKQLQEAQKEGRLIIASVKSIELARELQGSIAPLLRLMDLTKKLITAQPGAN</sequence>
<comment type="caution">
    <text evidence="2">The sequence shown here is derived from an EMBL/GenBank/DDBJ whole genome shotgun (WGS) entry which is preliminary data.</text>
</comment>
<proteinExistence type="predicted"/>
<accession>A0A0F8WX40</accession>
<dbReference type="AlphaFoldDB" id="A0A0F8WX40"/>
<feature type="region of interest" description="Disordered" evidence="1">
    <location>
        <begin position="60"/>
        <end position="95"/>
    </location>
</feature>
<feature type="non-terminal residue" evidence="2">
    <location>
        <position position="316"/>
    </location>
</feature>
<dbReference type="EMBL" id="LAZR01066729">
    <property type="protein sequence ID" value="KKK53000.1"/>
    <property type="molecule type" value="Genomic_DNA"/>
</dbReference>